<dbReference type="PANTHER" id="PTHR43096:SF52">
    <property type="entry name" value="DNAJ HOMOLOG 1, MITOCHONDRIAL-RELATED"/>
    <property type="match status" value="1"/>
</dbReference>
<keyword evidence="2" id="KW-0677">Repeat</keyword>
<dbReference type="GO" id="GO:0042026">
    <property type="term" value="P:protein refolding"/>
    <property type="evidence" value="ECO:0007669"/>
    <property type="project" value="TreeGrafter"/>
</dbReference>
<evidence type="ECO:0000259" key="6">
    <source>
        <dbReference type="PROSITE" id="PS50076"/>
    </source>
</evidence>
<dbReference type="InterPro" id="IPR008971">
    <property type="entry name" value="HSP40/DnaJ_pept-bd"/>
</dbReference>
<dbReference type="GO" id="GO:0051082">
    <property type="term" value="F:unfolded protein binding"/>
    <property type="evidence" value="ECO:0007669"/>
    <property type="project" value="InterPro"/>
</dbReference>
<dbReference type="Pfam" id="PF00226">
    <property type="entry name" value="DnaJ"/>
    <property type="match status" value="1"/>
</dbReference>
<organism evidence="7">
    <name type="scientific">hydrothermal vent metagenome</name>
    <dbReference type="NCBI Taxonomy" id="652676"/>
    <lineage>
        <taxon>unclassified sequences</taxon>
        <taxon>metagenomes</taxon>
        <taxon>ecological metagenomes</taxon>
    </lineage>
</organism>
<dbReference type="GO" id="GO:0008270">
    <property type="term" value="F:zinc ion binding"/>
    <property type="evidence" value="ECO:0007669"/>
    <property type="project" value="UniProtKB-KW"/>
</dbReference>
<keyword evidence="3" id="KW-0863">Zinc-finger</keyword>
<keyword evidence="4" id="KW-0862">Zinc</keyword>
<dbReference type="SUPFAM" id="SSF46565">
    <property type="entry name" value="Chaperone J-domain"/>
    <property type="match status" value="1"/>
</dbReference>
<reference evidence="7" key="1">
    <citation type="submission" date="2018-06" db="EMBL/GenBank/DDBJ databases">
        <authorList>
            <person name="Zhirakovskaya E."/>
        </authorList>
    </citation>
    <scope>NUCLEOTIDE SEQUENCE</scope>
</reference>
<protein>
    <submittedName>
        <fullName evidence="7">Chaperone protein DnaJ</fullName>
    </submittedName>
</protein>
<dbReference type="SMART" id="SM00271">
    <property type="entry name" value="DnaJ"/>
    <property type="match status" value="1"/>
</dbReference>
<dbReference type="SUPFAM" id="SSF49493">
    <property type="entry name" value="HSP40/DnaJ peptide-binding domain"/>
    <property type="match status" value="2"/>
</dbReference>
<keyword evidence="1" id="KW-0479">Metal-binding</keyword>
<feature type="domain" description="J" evidence="6">
    <location>
        <begin position="4"/>
        <end position="69"/>
    </location>
</feature>
<dbReference type="AlphaFoldDB" id="A0A3B1CEX6"/>
<dbReference type="PROSITE" id="PS50076">
    <property type="entry name" value="DNAJ_2"/>
    <property type="match status" value="1"/>
</dbReference>
<dbReference type="GO" id="GO:0005737">
    <property type="term" value="C:cytoplasm"/>
    <property type="evidence" value="ECO:0007669"/>
    <property type="project" value="TreeGrafter"/>
</dbReference>
<dbReference type="PROSITE" id="PS00636">
    <property type="entry name" value="DNAJ_1"/>
    <property type="match status" value="1"/>
</dbReference>
<evidence type="ECO:0000313" key="7">
    <source>
        <dbReference type="EMBL" id="VAX17305.1"/>
    </source>
</evidence>
<keyword evidence="5" id="KW-0143">Chaperone</keyword>
<dbReference type="InterPro" id="IPR036869">
    <property type="entry name" value="J_dom_sf"/>
</dbReference>
<dbReference type="CDD" id="cd06257">
    <property type="entry name" value="DnaJ"/>
    <property type="match status" value="1"/>
</dbReference>
<dbReference type="FunFam" id="2.60.260.20:FF:000005">
    <property type="entry name" value="Chaperone protein dnaJ 1, mitochondrial"/>
    <property type="match status" value="1"/>
</dbReference>
<dbReference type="PANTHER" id="PTHR43096">
    <property type="entry name" value="DNAJ HOMOLOG 1, MITOCHONDRIAL-RELATED"/>
    <property type="match status" value="1"/>
</dbReference>
<dbReference type="InterPro" id="IPR001623">
    <property type="entry name" value="DnaJ_domain"/>
</dbReference>
<name>A0A3B1CEX6_9ZZZZ</name>
<gene>
    <name evidence="7" type="ORF">MNBD_NITROSPINAE03-860</name>
</gene>
<dbReference type="InterPro" id="IPR018253">
    <property type="entry name" value="DnaJ_domain_CS"/>
</dbReference>
<dbReference type="PRINTS" id="PR00625">
    <property type="entry name" value="JDOMAIN"/>
</dbReference>
<evidence type="ECO:0000256" key="4">
    <source>
        <dbReference type="ARBA" id="ARBA00022833"/>
    </source>
</evidence>
<evidence type="ECO:0000256" key="1">
    <source>
        <dbReference type="ARBA" id="ARBA00022723"/>
    </source>
</evidence>
<dbReference type="Gene3D" id="2.60.260.20">
    <property type="entry name" value="Urease metallochaperone UreE, N-terminal domain"/>
    <property type="match status" value="2"/>
</dbReference>
<dbReference type="Pfam" id="PF01556">
    <property type="entry name" value="DnaJ_C"/>
    <property type="match status" value="1"/>
</dbReference>
<sequence length="311" mass="33488">MQEDYYDLLKIAKDASDSEIKKAYRKLAKKYHPDKNPDDKQSETMFKKISEAYAVLSDGKKRAQYDRFGHDKFRQKFSSDDIFGGGAKDVFREFGFGDDIFSHIFRSGGKGGRVRFETSGMGGGGGFGFNDIFGQSGPARGQDMSAAMTISFREAVDGAERNISTQTGSGAKTLTVKIPPGIQTGKKLRIKGAGAPGAGGGPPGDVYIEIKVADDPVFKREGADLFVNAPVNYSTLILGGSITVPTLDGERNLKIHKGADPEKKMRIKGAGAPKLRGHGKGDLYVTLKINVPSKITKNQKELASKLAEAGL</sequence>
<dbReference type="CDD" id="cd10747">
    <property type="entry name" value="DnaJ_C"/>
    <property type="match status" value="1"/>
</dbReference>
<evidence type="ECO:0000256" key="3">
    <source>
        <dbReference type="ARBA" id="ARBA00022771"/>
    </source>
</evidence>
<evidence type="ECO:0000256" key="5">
    <source>
        <dbReference type="ARBA" id="ARBA00023186"/>
    </source>
</evidence>
<dbReference type="EMBL" id="UOGB01000085">
    <property type="protein sequence ID" value="VAX17305.1"/>
    <property type="molecule type" value="Genomic_DNA"/>
</dbReference>
<dbReference type="FunFam" id="2.60.260.20:FF:000009">
    <property type="entry name" value="Putative Mitochondrial DnaJ chaperone"/>
    <property type="match status" value="1"/>
</dbReference>
<evidence type="ECO:0000256" key="2">
    <source>
        <dbReference type="ARBA" id="ARBA00022737"/>
    </source>
</evidence>
<dbReference type="Gene3D" id="1.10.287.110">
    <property type="entry name" value="DnaJ domain"/>
    <property type="match status" value="1"/>
</dbReference>
<accession>A0A3B1CEX6</accession>
<proteinExistence type="predicted"/>
<dbReference type="InterPro" id="IPR002939">
    <property type="entry name" value="DnaJ_C"/>
</dbReference>